<dbReference type="Pfam" id="PF25973">
    <property type="entry name" value="BSH_CzcB"/>
    <property type="match status" value="1"/>
</dbReference>
<feature type="domain" description="CusB-like beta-barrel" evidence="4">
    <location>
        <begin position="200"/>
        <end position="272"/>
    </location>
</feature>
<dbReference type="EMBL" id="CP066167">
    <property type="protein sequence ID" value="QQD18118.1"/>
    <property type="molecule type" value="Genomic_DNA"/>
</dbReference>
<dbReference type="Gene3D" id="2.40.420.20">
    <property type="match status" value="1"/>
</dbReference>
<comment type="similarity">
    <text evidence="1">Belongs to the membrane fusion protein (MFP) (TC 8.A.1) family.</text>
</comment>
<dbReference type="NCBIfam" id="TIGR01730">
    <property type="entry name" value="RND_mfp"/>
    <property type="match status" value="1"/>
</dbReference>
<dbReference type="KEGG" id="snan:I6N98_17550"/>
<proteinExistence type="inferred from homology"/>
<dbReference type="InterPro" id="IPR006143">
    <property type="entry name" value="RND_pump_MFP"/>
</dbReference>
<dbReference type="Gene3D" id="2.40.30.170">
    <property type="match status" value="1"/>
</dbReference>
<evidence type="ECO:0000259" key="6">
    <source>
        <dbReference type="Pfam" id="PF25989"/>
    </source>
</evidence>
<evidence type="ECO:0000256" key="2">
    <source>
        <dbReference type="SAM" id="Coils"/>
    </source>
</evidence>
<dbReference type="RefSeq" id="WP_198569616.1">
    <property type="nucleotide sequence ID" value="NZ_CP066167.1"/>
</dbReference>
<dbReference type="InterPro" id="IPR058637">
    <property type="entry name" value="YknX-like_C"/>
</dbReference>
<dbReference type="SUPFAM" id="SSF111369">
    <property type="entry name" value="HlyD-like secretion proteins"/>
    <property type="match status" value="1"/>
</dbReference>
<keyword evidence="8" id="KW-1185">Reference proteome</keyword>
<dbReference type="Proteomes" id="UP000596063">
    <property type="component" value="Chromosome"/>
</dbReference>
<dbReference type="Gene3D" id="2.40.50.100">
    <property type="match status" value="1"/>
</dbReference>
<dbReference type="Gene3D" id="1.10.287.470">
    <property type="entry name" value="Helix hairpin bin"/>
    <property type="match status" value="1"/>
</dbReference>
<feature type="coiled-coil region" evidence="2">
    <location>
        <begin position="81"/>
        <end position="130"/>
    </location>
</feature>
<dbReference type="InterPro" id="IPR058647">
    <property type="entry name" value="BSH_CzcB-like"/>
</dbReference>
<keyword evidence="3" id="KW-0732">Signal</keyword>
<accession>A0A7T4R0E1</accession>
<feature type="domain" description="CzcB-like barrel-sandwich hybrid" evidence="5">
    <location>
        <begin position="53"/>
        <end position="192"/>
    </location>
</feature>
<evidence type="ECO:0000259" key="5">
    <source>
        <dbReference type="Pfam" id="PF25973"/>
    </source>
</evidence>
<gene>
    <name evidence="7" type="ORF">I6N98_17550</name>
</gene>
<dbReference type="PANTHER" id="PTHR30469:SF15">
    <property type="entry name" value="HLYD FAMILY OF SECRETION PROTEINS"/>
    <property type="match status" value="1"/>
</dbReference>
<organism evidence="7 8">
    <name type="scientific">Spongiibacter nanhainus</name>
    <dbReference type="NCBI Taxonomy" id="2794344"/>
    <lineage>
        <taxon>Bacteria</taxon>
        <taxon>Pseudomonadati</taxon>
        <taxon>Pseudomonadota</taxon>
        <taxon>Gammaproteobacteria</taxon>
        <taxon>Cellvibrionales</taxon>
        <taxon>Spongiibacteraceae</taxon>
        <taxon>Spongiibacter</taxon>
    </lineage>
</organism>
<dbReference type="Pfam" id="PF25989">
    <property type="entry name" value="YknX_C"/>
    <property type="match status" value="1"/>
</dbReference>
<feature type="domain" description="YknX-like C-terminal permuted SH3-like" evidence="6">
    <location>
        <begin position="284"/>
        <end position="348"/>
    </location>
</feature>
<name>A0A7T4R0E1_9GAMM</name>
<reference evidence="7 8" key="1">
    <citation type="submission" date="2020-12" db="EMBL/GenBank/DDBJ databases">
        <authorList>
            <person name="Shan Y."/>
        </authorList>
    </citation>
    <scope>NUCLEOTIDE SEQUENCE [LARGE SCALE GENOMIC DNA]</scope>
    <source>
        <strain evidence="8">csc3.9</strain>
    </source>
</reference>
<evidence type="ECO:0000313" key="8">
    <source>
        <dbReference type="Proteomes" id="UP000596063"/>
    </source>
</evidence>
<dbReference type="GO" id="GO:1990281">
    <property type="term" value="C:efflux pump complex"/>
    <property type="evidence" value="ECO:0007669"/>
    <property type="project" value="TreeGrafter"/>
</dbReference>
<keyword evidence="2" id="KW-0175">Coiled coil</keyword>
<evidence type="ECO:0000313" key="7">
    <source>
        <dbReference type="EMBL" id="QQD18118.1"/>
    </source>
</evidence>
<feature type="chain" id="PRO_5032307435" evidence="3">
    <location>
        <begin position="20"/>
        <end position="355"/>
    </location>
</feature>
<evidence type="ECO:0000259" key="4">
    <source>
        <dbReference type="Pfam" id="PF25954"/>
    </source>
</evidence>
<protein>
    <submittedName>
        <fullName evidence="7">Efflux RND transporter periplasmic adaptor subunit</fullName>
    </submittedName>
</protein>
<dbReference type="InterPro" id="IPR058792">
    <property type="entry name" value="Beta-barrel_RND_2"/>
</dbReference>
<evidence type="ECO:0000256" key="1">
    <source>
        <dbReference type="ARBA" id="ARBA00009477"/>
    </source>
</evidence>
<feature type="signal peptide" evidence="3">
    <location>
        <begin position="1"/>
        <end position="19"/>
    </location>
</feature>
<dbReference type="AlphaFoldDB" id="A0A7T4R0E1"/>
<evidence type="ECO:0000256" key="3">
    <source>
        <dbReference type="SAM" id="SignalP"/>
    </source>
</evidence>
<sequence>MPRAALLFASCIVALSATAAPANQAREVVTAMPQRLSGQQQLSLTGSVVSLQQAQVSARSDGLVAEILADTGATVTRGQALLRLDAELAKLDRDRAAAARNEALAARNEARRLVQEAERLRKNNHVSENEVKSRRAALALAEASFAATEASLASSREALARHTLPAPFDGVVSDRFTELGEWLNRGDPVFEVVSLNELRVDVQIPQERFGDIDVNTPVSICSDALAQPCIEGRVATQVPVSDPVSRTFLIRVAPVDRDQNLLPGTSAQVHFAIGSTQRSEYLTPRQAVLRHPDGSRSLFVVKDGRAQRRLITVSREVEKGLIITEGLSPEAVIIVQGADLLSDGDPVSAASAEER</sequence>
<dbReference type="GO" id="GO:0015562">
    <property type="term" value="F:efflux transmembrane transporter activity"/>
    <property type="evidence" value="ECO:0007669"/>
    <property type="project" value="TreeGrafter"/>
</dbReference>
<dbReference type="PANTHER" id="PTHR30469">
    <property type="entry name" value="MULTIDRUG RESISTANCE PROTEIN MDTA"/>
    <property type="match status" value="1"/>
</dbReference>
<dbReference type="Pfam" id="PF25954">
    <property type="entry name" value="Beta-barrel_RND_2"/>
    <property type="match status" value="1"/>
</dbReference>